<evidence type="ECO:0000313" key="3">
    <source>
        <dbReference type="Proteomes" id="UP001344447"/>
    </source>
</evidence>
<accession>A0AAN7YXK1</accession>
<organism evidence="2 3">
    <name type="scientific">Dictyostelium firmibasis</name>
    <dbReference type="NCBI Taxonomy" id="79012"/>
    <lineage>
        <taxon>Eukaryota</taxon>
        <taxon>Amoebozoa</taxon>
        <taxon>Evosea</taxon>
        <taxon>Eumycetozoa</taxon>
        <taxon>Dictyostelia</taxon>
        <taxon>Dictyosteliales</taxon>
        <taxon>Dictyosteliaceae</taxon>
        <taxon>Dictyostelium</taxon>
    </lineage>
</organism>
<feature type="compositionally biased region" description="Low complexity" evidence="1">
    <location>
        <begin position="56"/>
        <end position="72"/>
    </location>
</feature>
<dbReference type="SUPFAM" id="SSF54060">
    <property type="entry name" value="His-Me finger endonucleases"/>
    <property type="match status" value="1"/>
</dbReference>
<gene>
    <name evidence="2" type="ORF">RB653_007416</name>
</gene>
<dbReference type="GO" id="GO:0004519">
    <property type="term" value="F:endonuclease activity"/>
    <property type="evidence" value="ECO:0007669"/>
    <property type="project" value="InterPro"/>
</dbReference>
<keyword evidence="3" id="KW-1185">Reference proteome</keyword>
<dbReference type="EMBL" id="JAVFKY010000005">
    <property type="protein sequence ID" value="KAK5576275.1"/>
    <property type="molecule type" value="Genomic_DNA"/>
</dbReference>
<evidence type="ECO:0008006" key="4">
    <source>
        <dbReference type="Google" id="ProtNLM"/>
    </source>
</evidence>
<protein>
    <recommendedName>
        <fullName evidence="4">Zinc-binding loop region of homing endonuclease domain-containing protein</fullName>
    </recommendedName>
</protein>
<dbReference type="AlphaFoldDB" id="A0AAN7YXK1"/>
<comment type="caution">
    <text evidence="2">The sequence shown here is derived from an EMBL/GenBank/DDBJ whole genome shotgun (WGS) entry which is preliminary data.</text>
</comment>
<proteinExistence type="predicted"/>
<feature type="compositionally biased region" description="Basic and acidic residues" evidence="1">
    <location>
        <begin position="73"/>
        <end position="88"/>
    </location>
</feature>
<reference evidence="2 3" key="1">
    <citation type="submission" date="2023-11" db="EMBL/GenBank/DDBJ databases">
        <title>Dfirmibasis_genome.</title>
        <authorList>
            <person name="Edelbroek B."/>
            <person name="Kjellin J."/>
            <person name="Jerlstrom-Hultqvist J."/>
            <person name="Soderbom F."/>
        </authorList>
    </citation>
    <scope>NUCLEOTIDE SEQUENCE [LARGE SCALE GENOMIC DNA]</scope>
    <source>
        <strain evidence="2 3">TNS-C-14</strain>
    </source>
</reference>
<evidence type="ECO:0000313" key="2">
    <source>
        <dbReference type="EMBL" id="KAK5576275.1"/>
    </source>
</evidence>
<dbReference type="Proteomes" id="UP001344447">
    <property type="component" value="Unassembled WGS sequence"/>
</dbReference>
<feature type="region of interest" description="Disordered" evidence="1">
    <location>
        <begin position="46"/>
        <end position="89"/>
    </location>
</feature>
<feature type="region of interest" description="Disordered" evidence="1">
    <location>
        <begin position="369"/>
        <end position="389"/>
    </location>
</feature>
<feature type="region of interest" description="Disordered" evidence="1">
    <location>
        <begin position="106"/>
        <end position="180"/>
    </location>
</feature>
<dbReference type="InterPro" id="IPR044930">
    <property type="entry name" value="Homing_endonuclease_His-Me"/>
</dbReference>
<feature type="compositionally biased region" description="Low complexity" evidence="1">
    <location>
        <begin position="144"/>
        <end position="158"/>
    </location>
</feature>
<dbReference type="InterPro" id="IPR044925">
    <property type="entry name" value="His-Me_finger_sf"/>
</dbReference>
<dbReference type="Gene3D" id="3.90.75.10">
    <property type="entry name" value="Homing Intron 3 (I-ppo) Encoded Endonuclease, Chain A"/>
    <property type="match status" value="1"/>
</dbReference>
<evidence type="ECO:0000256" key="1">
    <source>
        <dbReference type="SAM" id="MobiDB-lite"/>
    </source>
</evidence>
<name>A0AAN7YXK1_9MYCE</name>
<sequence>MEETNINNKQQRKKIEKLVFPIQFINDVRNFLNNIDYDIGEVNFISENHNQPPSQPQIKAQPQPQSPQSQQFQKEKNENNKNFIDKNNIKFTNKQTSNIYVDETCENQSNSSIDEEYSRDETFLTDSDSSDDEPFKKLDIGIQSLSTTSPSSSSSSSPHPISRKRVHIPSSPYLSPLHQSSQLKVSSQCNKKVRFSTPSSSKIRKNDIFDLNEEEIKSTYKMLMEVVDKKSKKECWLLNREEMNLNQKKIFKNDGVNVEVRVCGNVLLGYVKGHSLVWYNNTNQDKKLYVYPKPANSHDDEQSNVDSDGNGHGFIISFLCNNRKCLNPNHLYCENRLIKRDICHSTKNNEKCIHFPKCLIKRNDGQSLTSNIGKDNEKEQSNYPNDNGN</sequence>